<dbReference type="AlphaFoldDB" id="A0A6A4GPQ7"/>
<evidence type="ECO:0000313" key="2">
    <source>
        <dbReference type="Proteomes" id="UP000799118"/>
    </source>
</evidence>
<dbReference type="OrthoDB" id="2847287at2759"/>
<proteinExistence type="predicted"/>
<keyword evidence="2" id="KW-1185">Reference proteome</keyword>
<evidence type="ECO:0000313" key="1">
    <source>
        <dbReference type="EMBL" id="KAE9387598.1"/>
    </source>
</evidence>
<organism evidence="1 2">
    <name type="scientific">Gymnopus androsaceus JB14</name>
    <dbReference type="NCBI Taxonomy" id="1447944"/>
    <lineage>
        <taxon>Eukaryota</taxon>
        <taxon>Fungi</taxon>
        <taxon>Dikarya</taxon>
        <taxon>Basidiomycota</taxon>
        <taxon>Agaricomycotina</taxon>
        <taxon>Agaricomycetes</taxon>
        <taxon>Agaricomycetidae</taxon>
        <taxon>Agaricales</taxon>
        <taxon>Marasmiineae</taxon>
        <taxon>Omphalotaceae</taxon>
        <taxon>Gymnopus</taxon>
    </lineage>
</organism>
<reference evidence="1" key="1">
    <citation type="journal article" date="2019" name="Environ. Microbiol.">
        <title>Fungal ecological strategies reflected in gene transcription - a case study of two litter decomposers.</title>
        <authorList>
            <person name="Barbi F."/>
            <person name="Kohler A."/>
            <person name="Barry K."/>
            <person name="Baskaran P."/>
            <person name="Daum C."/>
            <person name="Fauchery L."/>
            <person name="Ihrmark K."/>
            <person name="Kuo A."/>
            <person name="LaButti K."/>
            <person name="Lipzen A."/>
            <person name="Morin E."/>
            <person name="Grigoriev I.V."/>
            <person name="Henrissat B."/>
            <person name="Lindahl B."/>
            <person name="Martin F."/>
        </authorList>
    </citation>
    <scope>NUCLEOTIDE SEQUENCE</scope>
    <source>
        <strain evidence="1">JB14</strain>
    </source>
</reference>
<dbReference type="Proteomes" id="UP000799118">
    <property type="component" value="Unassembled WGS sequence"/>
</dbReference>
<accession>A0A6A4GPQ7</accession>
<dbReference type="EMBL" id="ML769790">
    <property type="protein sequence ID" value="KAE9387598.1"/>
    <property type="molecule type" value="Genomic_DNA"/>
</dbReference>
<gene>
    <name evidence="1" type="ORF">BT96DRAFT_927510</name>
</gene>
<name>A0A6A4GPQ7_9AGAR</name>
<protein>
    <submittedName>
        <fullName evidence="1">Uncharacterized protein</fullName>
    </submittedName>
</protein>
<sequence>MLIDRSPRLQTLVLGDRGPTLHTTRTISVRPLIHARWAHLRSLSISDARICDFADFDPFKRKQFAAFIEAHHATLRHLSYSHFSYDPPLLERQGCDLRIQPTLVPLQEIALTGEAFCGGFLPLFKRYLGSQRELRKLEIWLDFSQSLQIDDNPLDVLESDEPKKPIVFDQLKELRELVESCPRGLESLKLLISTKNKETFYWRDIPQIIRQSTQAQTRKSLKLPQFQLKHLEVWKAYKSGEGELGNAAVQIALAENSPVPDSESGLIAATSPIQLAAPELETIVLVACFDQWGRSNRMKVLQHAKYRIHRRTVYDEEVAEWEASVAKRRRMTARISMMSPLLTSTGNGDHNAQVSEIVPRQTIVTLMANERGGEWVPSLLTRQYQLELGALMGASKLMVKKKRAGKKVSTTYGGREWRVIQTDESVLRRGLTRGLRMLKRWIAPVNSKEDSEEHELEEELVSEGDNMKRDGRLSALLTALKTWSLPILGF</sequence>